<dbReference type="PROSITE" id="PS50800">
    <property type="entry name" value="SAP"/>
    <property type="match status" value="1"/>
</dbReference>
<dbReference type="GO" id="GO:0050684">
    <property type="term" value="P:regulation of mRNA processing"/>
    <property type="evidence" value="ECO:0007669"/>
    <property type="project" value="TreeGrafter"/>
</dbReference>
<dbReference type="Pfam" id="PF02037">
    <property type="entry name" value="SAP"/>
    <property type="match status" value="1"/>
</dbReference>
<comment type="subcellular location">
    <subcellularLocation>
        <location evidence="1">Nucleus</location>
    </subcellularLocation>
</comment>
<reference evidence="9 10" key="1">
    <citation type="journal article" date="2024" name="Insects">
        <title>An Improved Chromosome-Level Genome Assembly of the Firefly Pyrocoelia pectoralis.</title>
        <authorList>
            <person name="Fu X."/>
            <person name="Meyer-Rochow V.B."/>
            <person name="Ballantyne L."/>
            <person name="Zhu X."/>
        </authorList>
    </citation>
    <scope>NUCLEOTIDE SEQUENCE [LARGE SCALE GENOMIC DNA]</scope>
    <source>
        <strain evidence="9">XCY_ONT2</strain>
    </source>
</reference>
<dbReference type="Proteomes" id="UP001329430">
    <property type="component" value="Chromosome 9"/>
</dbReference>
<feature type="region of interest" description="Disordered" evidence="6">
    <location>
        <begin position="264"/>
        <end position="333"/>
    </location>
</feature>
<dbReference type="SUPFAM" id="SSF68906">
    <property type="entry name" value="SAP domain"/>
    <property type="match status" value="1"/>
</dbReference>
<dbReference type="SUPFAM" id="SSF54928">
    <property type="entry name" value="RNA-binding domain, RBD"/>
    <property type="match status" value="1"/>
</dbReference>
<feature type="compositionally biased region" description="Basic and acidic residues" evidence="6">
    <location>
        <begin position="362"/>
        <end position="376"/>
    </location>
</feature>
<dbReference type="PROSITE" id="PS50102">
    <property type="entry name" value="RRM"/>
    <property type="match status" value="1"/>
</dbReference>
<keyword evidence="2 4" id="KW-0694">RNA-binding</keyword>
<dbReference type="SMART" id="SM00360">
    <property type="entry name" value="RRM"/>
    <property type="match status" value="1"/>
</dbReference>
<evidence type="ECO:0000256" key="6">
    <source>
        <dbReference type="SAM" id="MobiDB-lite"/>
    </source>
</evidence>
<keyword evidence="3" id="KW-0539">Nucleus</keyword>
<evidence type="ECO:0000256" key="4">
    <source>
        <dbReference type="PROSITE-ProRule" id="PRU00176"/>
    </source>
</evidence>
<protein>
    <recommendedName>
        <fullName evidence="11">SAFB-like transcription modulator</fullName>
    </recommendedName>
</protein>
<gene>
    <name evidence="9" type="ORF">RI129_011982</name>
</gene>
<evidence type="ECO:0000256" key="5">
    <source>
        <dbReference type="SAM" id="Coils"/>
    </source>
</evidence>
<keyword evidence="5" id="KW-0175">Coiled coil</keyword>
<feature type="region of interest" description="Disordered" evidence="6">
    <location>
        <begin position="43"/>
        <end position="89"/>
    </location>
</feature>
<dbReference type="Pfam" id="PF00076">
    <property type="entry name" value="RRM_1"/>
    <property type="match status" value="1"/>
</dbReference>
<dbReference type="AlphaFoldDB" id="A0AAN7UY07"/>
<evidence type="ECO:0000256" key="1">
    <source>
        <dbReference type="ARBA" id="ARBA00004123"/>
    </source>
</evidence>
<feature type="compositionally biased region" description="Basic and acidic residues" evidence="6">
    <location>
        <begin position="75"/>
        <end position="89"/>
    </location>
</feature>
<dbReference type="InterPro" id="IPR036361">
    <property type="entry name" value="SAP_dom_sf"/>
</dbReference>
<feature type="coiled-coil region" evidence="5">
    <location>
        <begin position="387"/>
        <end position="456"/>
    </location>
</feature>
<feature type="region of interest" description="Disordered" evidence="6">
    <location>
        <begin position="531"/>
        <end position="562"/>
    </location>
</feature>
<evidence type="ECO:0000313" key="9">
    <source>
        <dbReference type="EMBL" id="KAK5639490.1"/>
    </source>
</evidence>
<dbReference type="InterPro" id="IPR051738">
    <property type="entry name" value="SAF_Modulators"/>
</dbReference>
<evidence type="ECO:0000256" key="2">
    <source>
        <dbReference type="ARBA" id="ARBA00022884"/>
    </source>
</evidence>
<dbReference type="GO" id="GO:0003723">
    <property type="term" value="F:RNA binding"/>
    <property type="evidence" value="ECO:0007669"/>
    <property type="project" value="UniProtKB-UniRule"/>
</dbReference>
<dbReference type="Gene3D" id="3.30.70.330">
    <property type="match status" value="1"/>
</dbReference>
<evidence type="ECO:0000259" key="7">
    <source>
        <dbReference type="PROSITE" id="PS50102"/>
    </source>
</evidence>
<dbReference type="InterPro" id="IPR000504">
    <property type="entry name" value="RRM_dom"/>
</dbReference>
<dbReference type="InterPro" id="IPR003034">
    <property type="entry name" value="SAP_dom"/>
</dbReference>
<proteinExistence type="predicted"/>
<feature type="region of interest" description="Disordered" evidence="6">
    <location>
        <begin position="121"/>
        <end position="140"/>
    </location>
</feature>
<organism evidence="9 10">
    <name type="scientific">Pyrocoelia pectoralis</name>
    <dbReference type="NCBI Taxonomy" id="417401"/>
    <lineage>
        <taxon>Eukaryota</taxon>
        <taxon>Metazoa</taxon>
        <taxon>Ecdysozoa</taxon>
        <taxon>Arthropoda</taxon>
        <taxon>Hexapoda</taxon>
        <taxon>Insecta</taxon>
        <taxon>Pterygota</taxon>
        <taxon>Neoptera</taxon>
        <taxon>Endopterygota</taxon>
        <taxon>Coleoptera</taxon>
        <taxon>Polyphaga</taxon>
        <taxon>Elateriformia</taxon>
        <taxon>Elateroidea</taxon>
        <taxon>Lampyridae</taxon>
        <taxon>Lampyrinae</taxon>
        <taxon>Pyrocoelia</taxon>
    </lineage>
</organism>
<evidence type="ECO:0000313" key="10">
    <source>
        <dbReference type="Proteomes" id="UP001329430"/>
    </source>
</evidence>
<evidence type="ECO:0008006" key="11">
    <source>
        <dbReference type="Google" id="ProtNLM"/>
    </source>
</evidence>
<dbReference type="GO" id="GO:0006357">
    <property type="term" value="P:regulation of transcription by RNA polymerase II"/>
    <property type="evidence" value="ECO:0007669"/>
    <property type="project" value="TreeGrafter"/>
</dbReference>
<evidence type="ECO:0000256" key="3">
    <source>
        <dbReference type="ARBA" id="ARBA00023242"/>
    </source>
</evidence>
<keyword evidence="10" id="KW-1185">Reference proteome</keyword>
<dbReference type="GO" id="GO:0005634">
    <property type="term" value="C:nucleus"/>
    <property type="evidence" value="ECO:0007669"/>
    <property type="project" value="UniProtKB-SubCell"/>
</dbReference>
<feature type="domain" description="RRM" evidence="7">
    <location>
        <begin position="182"/>
        <end position="260"/>
    </location>
</feature>
<dbReference type="GO" id="GO:0043565">
    <property type="term" value="F:sequence-specific DNA binding"/>
    <property type="evidence" value="ECO:0007669"/>
    <property type="project" value="TreeGrafter"/>
</dbReference>
<accession>A0AAN7UY07</accession>
<feature type="domain" description="SAP" evidence="8">
    <location>
        <begin position="10"/>
        <end position="44"/>
    </location>
</feature>
<sequence>MAENMENRKLSELRVVDLRSELEKRGLDKSGNKQVLVERLQKVMEDEGLDPDSYDFDSDKKIIKQVPDSSQDGSKNVKEEDTPLVEEESHTNVEIKVIKSEGTAESDSFIQLILADDENLHDEEVGPDNSSAANTDTTKEQIVEGEAPGDTKEQMAKVVPAENENLEMKKSIGIRSKMQQSRNLWITNITKATRAAELKQLLSAHGKVIGAKVVINAKHPGTCCYGYVTMESVKDADNCIAKLNNTELNGKTIRIEKERPEYSNLEKLKSKLHNSKNKPTDKDNEIEDKTNEVDKKDITGEVEVQSEDAASKQPDSTSRKSRSRDLSRQGSVSKSVKKDFSILTYEQIKEKQERQRYHKRMLKEENRRRREEAARRREIDKMEHAKIARIEREREKLHDEKEKIRSDKEKLRYEKEKLDREKDRIIKLERDIHLEKLELEREKARFQEERRTFKRSAEFRRNESFEDRKRIANERHFEDGSTQMRFESHGRYNEHEHGHEHGAIFVPMREERTRRPMPEIKDDPRTAARFVDSSQESQSQRFERNAANNNWSHPKSVPARTFGSDTWRPPTPHRWNTAAMSHVASSQSSSASFQANSAVNVGPACPPPPVINNYGANRFEYKATNTMRKY</sequence>
<dbReference type="InterPro" id="IPR012677">
    <property type="entry name" value="Nucleotide-bd_a/b_plait_sf"/>
</dbReference>
<comment type="caution">
    <text evidence="9">The sequence shown here is derived from an EMBL/GenBank/DDBJ whole genome shotgun (WGS) entry which is preliminary data.</text>
</comment>
<dbReference type="CDD" id="cd12417">
    <property type="entry name" value="RRM_SAFB_like"/>
    <property type="match status" value="1"/>
</dbReference>
<dbReference type="Gene3D" id="1.10.720.30">
    <property type="entry name" value="SAP domain"/>
    <property type="match status" value="1"/>
</dbReference>
<dbReference type="PANTHER" id="PTHR15683">
    <property type="entry name" value="SCAFFOLD ATTACHMENT FACTOR B-RELATED"/>
    <property type="match status" value="1"/>
</dbReference>
<feature type="compositionally biased region" description="Basic and acidic residues" evidence="6">
    <location>
        <begin position="278"/>
        <end position="299"/>
    </location>
</feature>
<feature type="region of interest" description="Disordered" evidence="6">
    <location>
        <begin position="350"/>
        <end position="376"/>
    </location>
</feature>
<feature type="compositionally biased region" description="Acidic residues" evidence="6">
    <location>
        <begin position="46"/>
        <end position="56"/>
    </location>
</feature>
<dbReference type="PANTHER" id="PTHR15683:SF8">
    <property type="entry name" value="SCAFFOLD ATTACHMENT FACTOR B, ISOFORM B"/>
    <property type="match status" value="1"/>
</dbReference>
<dbReference type="EMBL" id="JAVRBK010000009">
    <property type="protein sequence ID" value="KAK5639490.1"/>
    <property type="molecule type" value="Genomic_DNA"/>
</dbReference>
<dbReference type="SMART" id="SM00513">
    <property type="entry name" value="SAP"/>
    <property type="match status" value="1"/>
</dbReference>
<dbReference type="InterPro" id="IPR035979">
    <property type="entry name" value="RBD_domain_sf"/>
</dbReference>
<name>A0AAN7UY07_9COLE</name>
<evidence type="ECO:0000259" key="8">
    <source>
        <dbReference type="PROSITE" id="PS50800"/>
    </source>
</evidence>